<proteinExistence type="predicted"/>
<protein>
    <submittedName>
        <fullName evidence="2">Mucin desulfatase</fullName>
    </submittedName>
</protein>
<name>A0ABN6QJ04_9BACT</name>
<dbReference type="InterPro" id="IPR002575">
    <property type="entry name" value="Aminoglycoside_PTrfase"/>
</dbReference>
<dbReference type="SUPFAM" id="SSF56112">
    <property type="entry name" value="Protein kinase-like (PK-like)"/>
    <property type="match status" value="1"/>
</dbReference>
<dbReference type="EMBL" id="AP025943">
    <property type="protein sequence ID" value="BDL44586.1"/>
    <property type="molecule type" value="Genomic_DNA"/>
</dbReference>
<evidence type="ECO:0000313" key="2">
    <source>
        <dbReference type="EMBL" id="BDL44586.1"/>
    </source>
</evidence>
<gene>
    <name evidence="2" type="ORF">Abiwalacus_21600</name>
</gene>
<dbReference type="InterPro" id="IPR011009">
    <property type="entry name" value="Kinase-like_dom_sf"/>
</dbReference>
<dbReference type="RefSeq" id="WP_215433950.1">
    <property type="nucleotide sequence ID" value="NZ_AP025943.1"/>
</dbReference>
<evidence type="ECO:0000259" key="1">
    <source>
        <dbReference type="Pfam" id="PF01636"/>
    </source>
</evidence>
<dbReference type="PANTHER" id="PTHR21064">
    <property type="entry name" value="AMINOGLYCOSIDE PHOSPHOTRANSFERASE DOMAIN-CONTAINING PROTEIN-RELATED"/>
    <property type="match status" value="1"/>
</dbReference>
<dbReference type="Pfam" id="PF01636">
    <property type="entry name" value="APH"/>
    <property type="match status" value="1"/>
</dbReference>
<dbReference type="InterPro" id="IPR050249">
    <property type="entry name" value="Pseudomonas-type_ThrB"/>
</dbReference>
<dbReference type="PANTHER" id="PTHR21064:SF5">
    <property type="entry name" value="SLR1880 PROTEIN"/>
    <property type="match status" value="1"/>
</dbReference>
<dbReference type="Gene3D" id="3.90.1200.10">
    <property type="match status" value="1"/>
</dbReference>
<organism evidence="2 3">
    <name type="scientific">Akkermansia biwaensis</name>
    <dbReference type="NCBI Taxonomy" id="2946555"/>
    <lineage>
        <taxon>Bacteria</taxon>
        <taxon>Pseudomonadati</taxon>
        <taxon>Verrucomicrobiota</taxon>
        <taxon>Verrucomicrobiia</taxon>
        <taxon>Verrucomicrobiales</taxon>
        <taxon>Akkermansiaceae</taxon>
        <taxon>Akkermansia</taxon>
    </lineage>
</organism>
<accession>A0ABN6QJ04</accession>
<feature type="domain" description="Aminoglycoside phosphotransferase" evidence="1">
    <location>
        <begin position="35"/>
        <end position="273"/>
    </location>
</feature>
<evidence type="ECO:0000313" key="3">
    <source>
        <dbReference type="Proteomes" id="UP001062263"/>
    </source>
</evidence>
<keyword evidence="3" id="KW-1185">Reference proteome</keyword>
<dbReference type="Proteomes" id="UP001062263">
    <property type="component" value="Chromosome"/>
</dbReference>
<reference evidence="2" key="1">
    <citation type="submission" date="2022-06" db="EMBL/GenBank/DDBJ databases">
        <title>Akkermansia biwalacus sp. nov., an anaerobic mucin-degrading bacterium isolated from human intestine.</title>
        <authorList>
            <person name="Kobayashi Y."/>
            <person name="Inoue S."/>
            <person name="Kawahara T."/>
            <person name="Kohda N."/>
        </authorList>
    </citation>
    <scope>NUCLEOTIDE SEQUENCE</scope>
    <source>
        <strain evidence="2">WON2089</strain>
    </source>
</reference>
<sequence length="382" mass="44146">MPLSAVFHTHSVQEQVAALGDAFAIAGEFIHCDTINSGHINLTFRATYRREGGTTDRYIFQRVNDAVFPCPRDVMHNVEKVTNHIRWKMLRVLKTPFRQTLNLYSARGGRKYLKLHGSGYWRCYNCIENTYTCDVAEHPRQAYEAAKAFGAFQQLLCDMNPEDIHETIPFFHHTRKRFDRLMEAARKDSSGRLASCRKELEFIRKREREVDLLLNLQEKGELPIRIVHNDTKINNVMLDAETDRAVCVIDLDTVMPGSVLYDFGDMVRTMTSPAAEDEEDLEKTFMRMPMFEAVVKGYLETAKDFITPLEVSLLPFSGKLITLETGIRFLTDYLEGDVYFKTEKDRHNLHRARTQLALVKSMEQQMPEMEKLCADVFKAVRV</sequence>